<evidence type="ECO:0000256" key="3">
    <source>
        <dbReference type="ARBA" id="ARBA00022833"/>
    </source>
</evidence>
<proteinExistence type="predicted"/>
<dbReference type="InterPro" id="IPR000679">
    <property type="entry name" value="Znf_GATA"/>
</dbReference>
<dbReference type="InterPro" id="IPR013088">
    <property type="entry name" value="Znf_NHR/GATA"/>
</dbReference>
<organism evidence="7 8">
    <name type="scientific">Mycena pura</name>
    <dbReference type="NCBI Taxonomy" id="153505"/>
    <lineage>
        <taxon>Eukaryota</taxon>
        <taxon>Fungi</taxon>
        <taxon>Dikarya</taxon>
        <taxon>Basidiomycota</taxon>
        <taxon>Agaricomycotina</taxon>
        <taxon>Agaricomycetes</taxon>
        <taxon>Agaricomycetidae</taxon>
        <taxon>Agaricales</taxon>
        <taxon>Marasmiineae</taxon>
        <taxon>Mycenaceae</taxon>
        <taxon>Mycena</taxon>
    </lineage>
</organism>
<gene>
    <name evidence="7" type="ORF">GGX14DRAFT_543355</name>
</gene>
<keyword evidence="2 4" id="KW-0863">Zinc-finger</keyword>
<keyword evidence="3" id="KW-0862">Zinc</keyword>
<keyword evidence="8" id="KW-1185">Reference proteome</keyword>
<dbReference type="GO" id="GO:0043565">
    <property type="term" value="F:sequence-specific DNA binding"/>
    <property type="evidence" value="ECO:0007669"/>
    <property type="project" value="InterPro"/>
</dbReference>
<protein>
    <recommendedName>
        <fullName evidence="6">GATA-type domain-containing protein</fullName>
    </recommendedName>
</protein>
<evidence type="ECO:0000259" key="6">
    <source>
        <dbReference type="PROSITE" id="PS50114"/>
    </source>
</evidence>
<dbReference type="GO" id="GO:0008270">
    <property type="term" value="F:zinc ion binding"/>
    <property type="evidence" value="ECO:0007669"/>
    <property type="project" value="UniProtKB-KW"/>
</dbReference>
<dbReference type="Gene3D" id="3.30.50.10">
    <property type="entry name" value="Erythroid Transcription Factor GATA-1, subunit A"/>
    <property type="match status" value="1"/>
</dbReference>
<evidence type="ECO:0000256" key="1">
    <source>
        <dbReference type="ARBA" id="ARBA00022723"/>
    </source>
</evidence>
<evidence type="ECO:0000256" key="2">
    <source>
        <dbReference type="ARBA" id="ARBA00022771"/>
    </source>
</evidence>
<sequence>MSEGNNCDNTDIVPRRFLGESELDLCREGSGLEGPQRAQQQREKESRGVTQQVTGGITHVQIDGPACRMHRLIETRGKIKSYLLISLRLLRQFIPRRSTLLHELQLEWATGLEELGIVDKQGDEEVPEPGRAARRHDEGAVPNSGGAHVAVQTAPSGRSEATSTGDYVSSVFRNAFLTIVAVKVEKSNAGRLTSRAPSDREASVFLDGLLWHPNVLQVLAHQGSIEQKLATGNTAAVSMYDRWHDHVFRQVRGISAALCYLSRKGHLRTLRPDDLDLLIDTVGEVKVSIRNESALPQDDVIMAHSEFDLPHWILDNLCQRAFKEVNRAMKSTDTTRSHRLEGFSNGVPWRRTRGIERRNELTVPVEENSCGKTLVSLKYYRNHLRYYNSKGAKGHHQCPGYRREEISLATTLDESLVVSHSMPRARERCTACGQLVGAIKWCRGCGVTATREWLRGSLASRNDTLVRPGHAMPVALCDSPPGAGAVTVYQCRRQHNARDGIIHGAVSLLFVYVRRIDVLQAADDILGWRPSSEMLQSPRAATPLPTIRKCHACNIRQTPIWRRGTDGAGTLCNACGLRVWRVILLRWYRLCDTYPPDNPKA</sequence>
<dbReference type="GO" id="GO:0006355">
    <property type="term" value="P:regulation of DNA-templated transcription"/>
    <property type="evidence" value="ECO:0007669"/>
    <property type="project" value="InterPro"/>
</dbReference>
<evidence type="ECO:0000313" key="7">
    <source>
        <dbReference type="EMBL" id="KAJ7208939.1"/>
    </source>
</evidence>
<comment type="caution">
    <text evidence="7">The sequence shown here is derived from an EMBL/GenBank/DDBJ whole genome shotgun (WGS) entry which is preliminary data.</text>
</comment>
<dbReference type="AlphaFoldDB" id="A0AAD6YEH7"/>
<name>A0AAD6YEH7_9AGAR</name>
<dbReference type="CDD" id="cd00202">
    <property type="entry name" value="ZnF_GATA"/>
    <property type="match status" value="1"/>
</dbReference>
<feature type="domain" description="GATA-type" evidence="6">
    <location>
        <begin position="548"/>
        <end position="577"/>
    </location>
</feature>
<evidence type="ECO:0000256" key="5">
    <source>
        <dbReference type="SAM" id="MobiDB-lite"/>
    </source>
</evidence>
<keyword evidence="1" id="KW-0479">Metal-binding</keyword>
<dbReference type="InterPro" id="IPR051140">
    <property type="entry name" value="GATA_TF"/>
</dbReference>
<dbReference type="PANTHER" id="PTHR45658">
    <property type="entry name" value="GATA TRANSCRIPTION FACTOR"/>
    <property type="match status" value="1"/>
</dbReference>
<dbReference type="PANTHER" id="PTHR45658:SF133">
    <property type="match status" value="1"/>
</dbReference>
<dbReference type="Pfam" id="PF00320">
    <property type="entry name" value="GATA"/>
    <property type="match status" value="1"/>
</dbReference>
<dbReference type="SMART" id="SM00401">
    <property type="entry name" value="ZnF_GATA"/>
    <property type="match status" value="1"/>
</dbReference>
<dbReference type="SUPFAM" id="SSF57716">
    <property type="entry name" value="Glucocorticoid receptor-like (DNA-binding domain)"/>
    <property type="match status" value="1"/>
</dbReference>
<evidence type="ECO:0000256" key="4">
    <source>
        <dbReference type="PROSITE-ProRule" id="PRU00094"/>
    </source>
</evidence>
<dbReference type="Proteomes" id="UP001219525">
    <property type="component" value="Unassembled WGS sequence"/>
</dbReference>
<feature type="region of interest" description="Disordered" evidence="5">
    <location>
        <begin position="123"/>
        <end position="164"/>
    </location>
</feature>
<accession>A0AAD6YEH7</accession>
<reference evidence="7" key="1">
    <citation type="submission" date="2023-03" db="EMBL/GenBank/DDBJ databases">
        <title>Massive genome expansion in bonnet fungi (Mycena s.s.) driven by repeated elements and novel gene families across ecological guilds.</title>
        <authorList>
            <consortium name="Lawrence Berkeley National Laboratory"/>
            <person name="Harder C.B."/>
            <person name="Miyauchi S."/>
            <person name="Viragh M."/>
            <person name="Kuo A."/>
            <person name="Thoen E."/>
            <person name="Andreopoulos B."/>
            <person name="Lu D."/>
            <person name="Skrede I."/>
            <person name="Drula E."/>
            <person name="Henrissat B."/>
            <person name="Morin E."/>
            <person name="Kohler A."/>
            <person name="Barry K."/>
            <person name="LaButti K."/>
            <person name="Morin E."/>
            <person name="Salamov A."/>
            <person name="Lipzen A."/>
            <person name="Mereny Z."/>
            <person name="Hegedus B."/>
            <person name="Baldrian P."/>
            <person name="Stursova M."/>
            <person name="Weitz H."/>
            <person name="Taylor A."/>
            <person name="Grigoriev I.V."/>
            <person name="Nagy L.G."/>
            <person name="Martin F."/>
            <person name="Kauserud H."/>
        </authorList>
    </citation>
    <scope>NUCLEOTIDE SEQUENCE</scope>
    <source>
        <strain evidence="7">9144</strain>
    </source>
</reference>
<feature type="region of interest" description="Disordered" evidence="5">
    <location>
        <begin position="29"/>
        <end position="50"/>
    </location>
</feature>
<evidence type="ECO:0000313" key="8">
    <source>
        <dbReference type="Proteomes" id="UP001219525"/>
    </source>
</evidence>
<feature type="compositionally biased region" description="Polar residues" evidence="5">
    <location>
        <begin position="153"/>
        <end position="164"/>
    </location>
</feature>
<dbReference type="EMBL" id="JARJCW010000032">
    <property type="protein sequence ID" value="KAJ7208939.1"/>
    <property type="molecule type" value="Genomic_DNA"/>
</dbReference>
<dbReference type="PROSITE" id="PS50114">
    <property type="entry name" value="GATA_ZN_FINGER_2"/>
    <property type="match status" value="1"/>
</dbReference>